<feature type="compositionally biased region" description="Polar residues" evidence="1">
    <location>
        <begin position="227"/>
        <end position="238"/>
    </location>
</feature>
<gene>
    <name evidence="3" type="ORF">AUC71_09900</name>
</gene>
<proteinExistence type="predicted"/>
<sequence length="238" mass="25244">MNRRKNLVTITLAALVAGAAVLVYAEGGDIPPRAQAQDKTAPVDHGDRLPDPAGKAEDKNAPATDGPKVLYDATALPEPVQRILRDIIIAARTGNIEAMRTVLESNELKPMVAAAHVADPIAYWKEQSVDGSGRDVLAAMLNLLDSGFVLTGKDHDAMYVWPYFAEVDLAKLTPAQEVELYRAVPPKRAAAMKKACPRAGCGTTSFSRFAQARCGSASPKRTGAPAASSQFAIPHGTT</sequence>
<dbReference type="RefSeq" id="WP_069623413.1">
    <property type="nucleotide sequence ID" value="NZ_LPWD01000117.1"/>
</dbReference>
<evidence type="ECO:0000313" key="3">
    <source>
        <dbReference type="EMBL" id="ODS03390.1"/>
    </source>
</evidence>
<feature type="compositionally biased region" description="Basic and acidic residues" evidence="1">
    <location>
        <begin position="41"/>
        <end position="60"/>
    </location>
</feature>
<evidence type="ECO:0000256" key="2">
    <source>
        <dbReference type="SAM" id="SignalP"/>
    </source>
</evidence>
<dbReference type="Proteomes" id="UP000095042">
    <property type="component" value="Unassembled WGS sequence"/>
</dbReference>
<feature type="non-terminal residue" evidence="3">
    <location>
        <position position="238"/>
    </location>
</feature>
<feature type="region of interest" description="Disordered" evidence="1">
    <location>
        <begin position="216"/>
        <end position="238"/>
    </location>
</feature>
<accession>A0A1E3WCD1</accession>
<feature type="region of interest" description="Disordered" evidence="1">
    <location>
        <begin position="33"/>
        <end position="68"/>
    </location>
</feature>
<comment type="caution">
    <text evidence="3">The sequence shown here is derived from an EMBL/GenBank/DDBJ whole genome shotgun (WGS) entry which is preliminary data.</text>
</comment>
<dbReference type="OrthoDB" id="9809589at2"/>
<keyword evidence="4" id="KW-1185">Reference proteome</keyword>
<reference evidence="3 4" key="1">
    <citation type="journal article" date="2016" name="Environ. Microbiol.">
        <title>New Methyloceanibacter diversity from North Sea sediments includes methanotroph containing solely the soluble methane monooxygenase.</title>
        <authorList>
            <person name="Vekeman B."/>
            <person name="Kerckhof F.M."/>
            <person name="Cremers G."/>
            <person name="de Vos P."/>
            <person name="Vandamme P."/>
            <person name="Boon N."/>
            <person name="Op den Camp H.J."/>
            <person name="Heylen K."/>
        </authorList>
    </citation>
    <scope>NUCLEOTIDE SEQUENCE [LARGE SCALE GENOMIC DNA]</scope>
    <source>
        <strain evidence="3 4">R-67177</strain>
    </source>
</reference>
<evidence type="ECO:0000256" key="1">
    <source>
        <dbReference type="SAM" id="MobiDB-lite"/>
    </source>
</evidence>
<keyword evidence="2" id="KW-0732">Signal</keyword>
<dbReference type="AlphaFoldDB" id="A0A1E3WCD1"/>
<name>A0A1E3WCD1_9HYPH</name>
<feature type="chain" id="PRO_5009139239" evidence="2">
    <location>
        <begin position="26"/>
        <end position="238"/>
    </location>
</feature>
<dbReference type="EMBL" id="LPWD01000117">
    <property type="protein sequence ID" value="ODS03390.1"/>
    <property type="molecule type" value="Genomic_DNA"/>
</dbReference>
<protein>
    <submittedName>
        <fullName evidence="3">Uncharacterized protein</fullName>
    </submittedName>
</protein>
<organism evidence="3 4">
    <name type="scientific">Methyloceanibacter marginalis</name>
    <dbReference type="NCBI Taxonomy" id="1774971"/>
    <lineage>
        <taxon>Bacteria</taxon>
        <taxon>Pseudomonadati</taxon>
        <taxon>Pseudomonadota</taxon>
        <taxon>Alphaproteobacteria</taxon>
        <taxon>Hyphomicrobiales</taxon>
        <taxon>Hyphomicrobiaceae</taxon>
        <taxon>Methyloceanibacter</taxon>
    </lineage>
</organism>
<evidence type="ECO:0000313" key="4">
    <source>
        <dbReference type="Proteomes" id="UP000095042"/>
    </source>
</evidence>
<feature type="signal peptide" evidence="2">
    <location>
        <begin position="1"/>
        <end position="25"/>
    </location>
</feature>